<comment type="caution">
    <text evidence="2">The sequence shown here is derived from an EMBL/GenBank/DDBJ whole genome shotgun (WGS) entry which is preliminary data.</text>
</comment>
<sequence length="75" mass="7921">MAISKALISSILISVLVIHLVEADQMIVEQHVVQGVNYRLGQTCARGHVGLAVPDAAAFLRALPATVMYAPATLP</sequence>
<dbReference type="Proteomes" id="UP001459277">
    <property type="component" value="Unassembled WGS sequence"/>
</dbReference>
<gene>
    <name evidence="2" type="ORF">SO802_004067</name>
</gene>
<protein>
    <submittedName>
        <fullName evidence="2">Uncharacterized protein</fullName>
    </submittedName>
</protein>
<keyword evidence="1" id="KW-0732">Signal</keyword>
<feature type="signal peptide" evidence="1">
    <location>
        <begin position="1"/>
        <end position="23"/>
    </location>
</feature>
<name>A0AAW2E1Z7_9ROSI</name>
<keyword evidence="3" id="KW-1185">Reference proteome</keyword>
<dbReference type="EMBL" id="JAZDWU010000001">
    <property type="protein sequence ID" value="KAL0016998.1"/>
    <property type="molecule type" value="Genomic_DNA"/>
</dbReference>
<accession>A0AAW2E1Z7</accession>
<evidence type="ECO:0000256" key="1">
    <source>
        <dbReference type="SAM" id="SignalP"/>
    </source>
</evidence>
<dbReference type="AlphaFoldDB" id="A0AAW2E1Z7"/>
<proteinExistence type="predicted"/>
<organism evidence="2 3">
    <name type="scientific">Lithocarpus litseifolius</name>
    <dbReference type="NCBI Taxonomy" id="425828"/>
    <lineage>
        <taxon>Eukaryota</taxon>
        <taxon>Viridiplantae</taxon>
        <taxon>Streptophyta</taxon>
        <taxon>Embryophyta</taxon>
        <taxon>Tracheophyta</taxon>
        <taxon>Spermatophyta</taxon>
        <taxon>Magnoliopsida</taxon>
        <taxon>eudicotyledons</taxon>
        <taxon>Gunneridae</taxon>
        <taxon>Pentapetalae</taxon>
        <taxon>rosids</taxon>
        <taxon>fabids</taxon>
        <taxon>Fagales</taxon>
        <taxon>Fagaceae</taxon>
        <taxon>Lithocarpus</taxon>
    </lineage>
</organism>
<evidence type="ECO:0000313" key="2">
    <source>
        <dbReference type="EMBL" id="KAL0016998.1"/>
    </source>
</evidence>
<evidence type="ECO:0000313" key="3">
    <source>
        <dbReference type="Proteomes" id="UP001459277"/>
    </source>
</evidence>
<reference evidence="2 3" key="1">
    <citation type="submission" date="2024-01" db="EMBL/GenBank/DDBJ databases">
        <title>A telomere-to-telomere, gap-free genome of sweet tea (Lithocarpus litseifolius).</title>
        <authorList>
            <person name="Zhou J."/>
        </authorList>
    </citation>
    <scope>NUCLEOTIDE SEQUENCE [LARGE SCALE GENOMIC DNA]</scope>
    <source>
        <strain evidence="2">Zhou-2022a</strain>
        <tissue evidence="2">Leaf</tissue>
    </source>
</reference>
<feature type="chain" id="PRO_5043475358" evidence="1">
    <location>
        <begin position="24"/>
        <end position="75"/>
    </location>
</feature>